<dbReference type="InterPro" id="IPR017592">
    <property type="entry name" value="Pilus_assmbl_Flp-typ_CpaB"/>
</dbReference>
<protein>
    <submittedName>
        <fullName evidence="2">Flp pilus assembly protein CpaB</fullName>
    </submittedName>
</protein>
<gene>
    <name evidence="2" type="primary">cpaB</name>
    <name evidence="2" type="ORF">K1X13_02975</name>
</gene>
<name>A0ABS7RJL7_9ACTN</name>
<proteinExistence type="predicted"/>
<accession>A0ABS7RJL7</accession>
<dbReference type="NCBIfam" id="TIGR03177">
    <property type="entry name" value="pilus_cpaB"/>
    <property type="match status" value="1"/>
</dbReference>
<dbReference type="Pfam" id="PF16976">
    <property type="entry name" value="RcpC"/>
    <property type="match status" value="1"/>
</dbReference>
<comment type="caution">
    <text evidence="2">The sequence shown here is derived from an EMBL/GenBank/DDBJ whole genome shotgun (WGS) entry which is preliminary data.</text>
</comment>
<evidence type="ECO:0000259" key="1">
    <source>
        <dbReference type="Pfam" id="PF16976"/>
    </source>
</evidence>
<dbReference type="InterPro" id="IPR031571">
    <property type="entry name" value="RcpC_dom"/>
</dbReference>
<reference evidence="2 3" key="1">
    <citation type="submission" date="2021-08" db="EMBL/GenBank/DDBJ databases">
        <title>Nocardioides bacterium WL0053 sp. nov., isolated from the sediment.</title>
        <authorList>
            <person name="Wang L."/>
            <person name="Zhang D."/>
            <person name="Zhang A."/>
        </authorList>
    </citation>
    <scope>NUCLEOTIDE SEQUENCE [LARGE SCALE GENOMIC DNA]</scope>
    <source>
        <strain evidence="2 3">WL0053</strain>
    </source>
</reference>
<dbReference type="EMBL" id="JAIEZQ010000001">
    <property type="protein sequence ID" value="MBY9073777.1"/>
    <property type="molecule type" value="Genomic_DNA"/>
</dbReference>
<organism evidence="2 3">
    <name type="scientific">Nocardioides jiangsuensis</name>
    <dbReference type="NCBI Taxonomy" id="2866161"/>
    <lineage>
        <taxon>Bacteria</taxon>
        <taxon>Bacillati</taxon>
        <taxon>Actinomycetota</taxon>
        <taxon>Actinomycetes</taxon>
        <taxon>Propionibacteriales</taxon>
        <taxon>Nocardioidaceae</taxon>
        <taxon>Nocardioides</taxon>
    </lineage>
</organism>
<evidence type="ECO:0000313" key="3">
    <source>
        <dbReference type="Proteomes" id="UP000754710"/>
    </source>
</evidence>
<sequence length="252" mass="26323">MGRRTVLLIVSVLVAALGTSLVFMYVKTADARAADQYDTRQVLKAVEIIQPGETLAQAQQAGKIAMGTVPVGSLLDGALSGTTGLADKVALTTVYPQEQIVAAKFGSPGDQKVLTIPDGKMAISVQLTDPARVAGFVSPGAEVAVFVSAEPEATDLQTGATTKLPKFTRMLLPRVQVIGVGDTTVISTTTTNEEGAQTTEQIPRTLLTLAVDQDEAERVLYAAKNGELAFGLLTDKSSVKSGNGVTAANMFR</sequence>
<dbReference type="RefSeq" id="WP_221023539.1">
    <property type="nucleotide sequence ID" value="NZ_JAIEZQ010000001.1"/>
</dbReference>
<feature type="domain" description="Flp pilus assembly protein RcpC/CpaB" evidence="1">
    <location>
        <begin position="115"/>
        <end position="232"/>
    </location>
</feature>
<keyword evidence="3" id="KW-1185">Reference proteome</keyword>
<dbReference type="Proteomes" id="UP000754710">
    <property type="component" value="Unassembled WGS sequence"/>
</dbReference>
<evidence type="ECO:0000313" key="2">
    <source>
        <dbReference type="EMBL" id="MBY9073777.1"/>
    </source>
</evidence>